<keyword evidence="1" id="KW-0175">Coiled coil</keyword>
<protein>
    <recommendedName>
        <fullName evidence="6">Mitochondrial inner membrane protein</fullName>
    </recommendedName>
</protein>
<evidence type="ECO:0000313" key="5">
    <source>
        <dbReference type="Proteomes" id="UP001597151"/>
    </source>
</evidence>
<organism evidence="4 5">
    <name type="scientific">Seohaeicola saemankumensis</name>
    <dbReference type="NCBI Taxonomy" id="481181"/>
    <lineage>
        <taxon>Bacteria</taxon>
        <taxon>Pseudomonadati</taxon>
        <taxon>Pseudomonadota</taxon>
        <taxon>Alphaproteobacteria</taxon>
        <taxon>Rhodobacterales</taxon>
        <taxon>Roseobacteraceae</taxon>
        <taxon>Seohaeicola</taxon>
    </lineage>
</organism>
<gene>
    <name evidence="4" type="ORF">ACFQ3C_10560</name>
</gene>
<keyword evidence="3" id="KW-0812">Transmembrane</keyword>
<accession>A0ABW3TE20</accession>
<dbReference type="Gene3D" id="1.20.5.340">
    <property type="match status" value="1"/>
</dbReference>
<proteinExistence type="predicted"/>
<keyword evidence="5" id="KW-1185">Reference proteome</keyword>
<evidence type="ECO:0000256" key="3">
    <source>
        <dbReference type="SAM" id="Phobius"/>
    </source>
</evidence>
<evidence type="ECO:0000256" key="2">
    <source>
        <dbReference type="SAM" id="MobiDB-lite"/>
    </source>
</evidence>
<feature type="compositionally biased region" description="Low complexity" evidence="2">
    <location>
        <begin position="45"/>
        <end position="56"/>
    </location>
</feature>
<feature type="region of interest" description="Disordered" evidence="2">
    <location>
        <begin position="1"/>
        <end position="106"/>
    </location>
</feature>
<comment type="caution">
    <text evidence="4">The sequence shown here is derived from an EMBL/GenBank/DDBJ whole genome shotgun (WGS) entry which is preliminary data.</text>
</comment>
<keyword evidence="3" id="KW-0472">Membrane</keyword>
<dbReference type="EMBL" id="JBHTKR010000004">
    <property type="protein sequence ID" value="MFD1195111.1"/>
    <property type="molecule type" value="Genomic_DNA"/>
</dbReference>
<name>A0ABW3TE20_9RHOB</name>
<evidence type="ECO:0000313" key="4">
    <source>
        <dbReference type="EMBL" id="MFD1195111.1"/>
    </source>
</evidence>
<sequence>MPDKKKNSPNQELPSDPIEDAVIVNDPIYDGESPSKTQTDDAETAESAAAPQDADTLQAEADKVGTASDESEPETEAVVADSTSTEPDPQDAEGGKPDVDKPEKPVASEKVVIRKGGFFPMLLGGVAAAAIGFGLARSGVLEGMPLPGLDTGQGLLTEVEQRTVAQQTALSDLQARLAALEAAPAPEVPPAGPDLGPTIEDLATQIGVLAGRIDALEARPVSQGGGVDTQAQAALADARAELDQIRAALETQQAQIAAISDEAAQAEAQAQLTAETTMKRAAVTRIVTALDAGTGYAEAVNDLTATGAEIPTVLLEQAETGVPTLAALQAAFPDLARDALRAARQSNGAGGIGGFFETQLGLRSLQPRDGDDPDAILSRAEAALRDGRLSDTLAEIEGLPDEAATLLAEWRSQALMRVTLMDAAQNLAQSLNTN</sequence>
<dbReference type="Proteomes" id="UP001597151">
    <property type="component" value="Unassembled WGS sequence"/>
</dbReference>
<keyword evidence="3" id="KW-1133">Transmembrane helix</keyword>
<dbReference type="RefSeq" id="WP_380791474.1">
    <property type="nucleotide sequence ID" value="NZ_JBHTKR010000004.1"/>
</dbReference>
<reference evidence="5" key="1">
    <citation type="journal article" date="2019" name="Int. J. Syst. Evol. Microbiol.">
        <title>The Global Catalogue of Microorganisms (GCM) 10K type strain sequencing project: providing services to taxonomists for standard genome sequencing and annotation.</title>
        <authorList>
            <consortium name="The Broad Institute Genomics Platform"/>
            <consortium name="The Broad Institute Genome Sequencing Center for Infectious Disease"/>
            <person name="Wu L."/>
            <person name="Ma J."/>
        </authorList>
    </citation>
    <scope>NUCLEOTIDE SEQUENCE [LARGE SCALE GENOMIC DNA]</scope>
    <source>
        <strain evidence="5">CCUG 55328</strain>
    </source>
</reference>
<feature type="coiled-coil region" evidence="1">
    <location>
        <begin position="235"/>
        <end position="269"/>
    </location>
</feature>
<evidence type="ECO:0000256" key="1">
    <source>
        <dbReference type="SAM" id="Coils"/>
    </source>
</evidence>
<feature type="compositionally biased region" description="Basic and acidic residues" evidence="2">
    <location>
        <begin position="93"/>
        <end position="106"/>
    </location>
</feature>
<evidence type="ECO:0008006" key="6">
    <source>
        <dbReference type="Google" id="ProtNLM"/>
    </source>
</evidence>
<feature type="transmembrane region" description="Helical" evidence="3">
    <location>
        <begin position="118"/>
        <end position="136"/>
    </location>
</feature>